<dbReference type="AlphaFoldDB" id="A0A645GUE1"/>
<name>A0A645GUE1_9ZZZZ</name>
<accession>A0A645GUE1</accession>
<evidence type="ECO:0000313" key="1">
    <source>
        <dbReference type="EMBL" id="MPN29379.1"/>
    </source>
</evidence>
<reference evidence="1" key="1">
    <citation type="submission" date="2019-08" db="EMBL/GenBank/DDBJ databases">
        <authorList>
            <person name="Kucharzyk K."/>
            <person name="Murdoch R.W."/>
            <person name="Higgins S."/>
            <person name="Loffler F."/>
        </authorList>
    </citation>
    <scope>NUCLEOTIDE SEQUENCE</scope>
</reference>
<sequence length="106" mass="11934">MFSDSAKQFAVFGAKRPELRLDFIGYKACGVGNEFNVFKVEFFLDNGLIHAADLCALHIHSLERLAVLDRGSVSRGTAKHDDVHNLIHLLFKLRINELLARLREVG</sequence>
<proteinExistence type="predicted"/>
<organism evidence="1">
    <name type="scientific">bioreactor metagenome</name>
    <dbReference type="NCBI Taxonomy" id="1076179"/>
    <lineage>
        <taxon>unclassified sequences</taxon>
        <taxon>metagenomes</taxon>
        <taxon>ecological metagenomes</taxon>
    </lineage>
</organism>
<dbReference type="EMBL" id="VSSQ01080050">
    <property type="protein sequence ID" value="MPN29379.1"/>
    <property type="molecule type" value="Genomic_DNA"/>
</dbReference>
<protein>
    <submittedName>
        <fullName evidence="1">Uncharacterized protein</fullName>
    </submittedName>
</protein>
<gene>
    <name evidence="1" type="ORF">SDC9_176832</name>
</gene>
<comment type="caution">
    <text evidence="1">The sequence shown here is derived from an EMBL/GenBank/DDBJ whole genome shotgun (WGS) entry which is preliminary data.</text>
</comment>